<geneLocation type="plastid" evidence="6"/>
<keyword evidence="2 4" id="KW-0689">Ribosomal protein</keyword>
<keyword evidence="6" id="KW-0934">Plastid</keyword>
<dbReference type="InterPro" id="IPR036789">
    <property type="entry name" value="Ribosomal_uL6-like_a/b-dom_sf"/>
</dbReference>
<dbReference type="PANTHER" id="PTHR11655">
    <property type="entry name" value="60S/50S RIBOSOMAL PROTEIN L6/L9"/>
    <property type="match status" value="1"/>
</dbReference>
<dbReference type="GO" id="GO:0003735">
    <property type="term" value="F:structural constituent of ribosome"/>
    <property type="evidence" value="ECO:0007669"/>
    <property type="project" value="InterPro"/>
</dbReference>
<proteinExistence type="inferred from homology"/>
<dbReference type="GO" id="GO:1990904">
    <property type="term" value="C:ribonucleoprotein complex"/>
    <property type="evidence" value="ECO:0007669"/>
    <property type="project" value="UniProtKB-KW"/>
</dbReference>
<evidence type="ECO:0000256" key="2">
    <source>
        <dbReference type="ARBA" id="ARBA00022980"/>
    </source>
</evidence>
<evidence type="ECO:0000256" key="3">
    <source>
        <dbReference type="ARBA" id="ARBA00023274"/>
    </source>
</evidence>
<dbReference type="AlphaFoldDB" id="A0A3G2QZY1"/>
<dbReference type="InterPro" id="IPR000702">
    <property type="entry name" value="Ribosomal_uL6-like"/>
</dbReference>
<dbReference type="Pfam" id="PF00347">
    <property type="entry name" value="Ribosomal_L6"/>
    <property type="match status" value="2"/>
</dbReference>
<protein>
    <submittedName>
        <fullName evidence="6">Ribosomal protein L6</fullName>
    </submittedName>
</protein>
<reference evidence="6" key="1">
    <citation type="submission" date="2018-08" db="EMBL/GenBank/DDBJ databases">
        <title>Comparative Plastid Genomics of Synurophyceae: Evolutionary Evidence of Lateral Gene Transfer and Inverted Repeat Dynamics.</title>
        <authorList>
            <person name="Kim J.I."/>
            <person name="Shin H."/>
            <person name="Skaloud P."/>
            <person name="Jung J."/>
            <person name="Yoon H.S."/>
            <person name="Archibald J.M."/>
            <person name="Shin W."/>
        </authorList>
    </citation>
    <scope>NUCLEOTIDE SEQUENCE</scope>
    <source>
        <strain evidence="6">CCMP1781</strain>
    </source>
</reference>
<accession>A0A3G2QZY1</accession>
<dbReference type="NCBIfam" id="TIGR03654">
    <property type="entry name" value="L6_bact"/>
    <property type="match status" value="1"/>
</dbReference>
<dbReference type="PROSITE" id="PS00525">
    <property type="entry name" value="RIBOSOMAL_L6_1"/>
    <property type="match status" value="1"/>
</dbReference>
<evidence type="ECO:0000256" key="1">
    <source>
        <dbReference type="ARBA" id="ARBA00009356"/>
    </source>
</evidence>
<dbReference type="InterPro" id="IPR020040">
    <property type="entry name" value="Ribosomal_uL6_a/b-dom"/>
</dbReference>
<dbReference type="PRINTS" id="PR00059">
    <property type="entry name" value="RIBOSOMALL6"/>
</dbReference>
<evidence type="ECO:0000259" key="5">
    <source>
        <dbReference type="Pfam" id="PF00347"/>
    </source>
</evidence>
<feature type="domain" description="Large ribosomal subunit protein uL6 alpha-beta" evidence="5">
    <location>
        <begin position="11"/>
        <end position="81"/>
    </location>
</feature>
<organism evidence="6">
    <name type="scientific">Neotessella volvocina</name>
    <dbReference type="NCBI Taxonomy" id="52559"/>
    <lineage>
        <taxon>Eukaryota</taxon>
        <taxon>Sar</taxon>
        <taxon>Stramenopiles</taxon>
        <taxon>Ochrophyta</taxon>
        <taxon>Synurophyceae</taxon>
        <taxon>Synurales</taxon>
        <taxon>Neotessellaceae</taxon>
        <taxon>Neotessella</taxon>
    </lineage>
</organism>
<sequence>MSRIGKREIIIPENVSVNIETNKIKVNGKHGLLERELSNLLKINLKDNKILIEINKQTKQANQLHGLSRVLIQNMVTGVDKKFYKILIAEGVGYRFQVEKKLLTLNVGFTNPVKFEIPNDLEVKLESNTKIIINGIDKEKVGLFAAKIRDIRPPEPYKGKGILYDGEKIIRKVGKTGR</sequence>
<feature type="domain" description="Large ribosomal subunit protein uL6 alpha-beta" evidence="5">
    <location>
        <begin position="91"/>
        <end position="164"/>
    </location>
</feature>
<dbReference type="GO" id="GO:0019843">
    <property type="term" value="F:rRNA binding"/>
    <property type="evidence" value="ECO:0007669"/>
    <property type="project" value="InterPro"/>
</dbReference>
<keyword evidence="3 4" id="KW-0687">Ribonucleoprotein</keyword>
<dbReference type="EMBL" id="MH795132">
    <property type="protein sequence ID" value="AYO28718.1"/>
    <property type="molecule type" value="Genomic_DNA"/>
</dbReference>
<dbReference type="PANTHER" id="PTHR11655:SF14">
    <property type="entry name" value="LARGE RIBOSOMAL SUBUNIT PROTEIN UL6M"/>
    <property type="match status" value="1"/>
</dbReference>
<dbReference type="Gene3D" id="3.90.930.12">
    <property type="entry name" value="Ribosomal protein L6, alpha-beta domain"/>
    <property type="match status" value="2"/>
</dbReference>
<dbReference type="InterPro" id="IPR002358">
    <property type="entry name" value="Ribosomal_uL6_CS"/>
</dbReference>
<dbReference type="InterPro" id="IPR019906">
    <property type="entry name" value="Ribosomal_uL6_bac-type"/>
</dbReference>
<comment type="similarity">
    <text evidence="1 4">Belongs to the universal ribosomal protein uL6 family.</text>
</comment>
<gene>
    <name evidence="6" type="primary">rpl6</name>
</gene>
<dbReference type="GO" id="GO:0005840">
    <property type="term" value="C:ribosome"/>
    <property type="evidence" value="ECO:0007669"/>
    <property type="project" value="UniProtKB-KW"/>
</dbReference>
<evidence type="ECO:0000313" key="6">
    <source>
        <dbReference type="EMBL" id="AYO28718.1"/>
    </source>
</evidence>
<name>A0A3G2QZY1_9STRA</name>
<evidence type="ECO:0000256" key="4">
    <source>
        <dbReference type="RuleBase" id="RU003869"/>
    </source>
</evidence>
<dbReference type="GO" id="GO:0002181">
    <property type="term" value="P:cytoplasmic translation"/>
    <property type="evidence" value="ECO:0007669"/>
    <property type="project" value="TreeGrafter"/>
</dbReference>
<dbReference type="SUPFAM" id="SSF56053">
    <property type="entry name" value="Ribosomal protein L6"/>
    <property type="match status" value="2"/>
</dbReference>
<dbReference type="PIRSF" id="PIRSF002162">
    <property type="entry name" value="Ribosomal_L6"/>
    <property type="match status" value="1"/>
</dbReference>